<dbReference type="PANTHER" id="PTHR25464">
    <property type="entry name" value="TRIPARTITE MOTIF-CONTAINING PROTEIN 2-LIKE PROTEIN"/>
    <property type="match status" value="1"/>
</dbReference>
<dbReference type="InterPro" id="IPR013083">
    <property type="entry name" value="Znf_RING/FYVE/PHD"/>
</dbReference>
<dbReference type="AlphaFoldDB" id="A0A8J2RME0"/>
<dbReference type="InterPro" id="IPR001841">
    <property type="entry name" value="Znf_RING"/>
</dbReference>
<sequence length="596" mass="67314">MASKKPSPRPTICDACEQEYDTLRRIPKFLKCFHTFCLLCLQNFIINETTIDCPTCAQETNLQYQPIDKSLQTNFYIMNVLSAPVLPAIAEDSEYYKEKRYYWCLTCNATVMEDTSCLKNHDTHDLKTDAGREMAENHLKTLFVTCKAQLNGSLAKHQEAQLAFPAAQIALQAVQMQIDIRSKENEAQITKLRKQLSNVANRLSKPLEEKCTEEDIYSLFQEYNQLMIELKQKKTMEFDSIRNSVASMDIRNSNGGKLTIPLFDSALINFPSEGTNEQESHLLTSLSVLILLSTLKEPWTTSSLPQKKSLESTTKYKVKSFETVNKTEVSGREVERKKTSKPLRRAASDVGKRPESFESTKRDQSIPNQCLNSKRTDSDRNGKQSNVRPISQEQHTTNEPLSTKWNPFSPTFQPSSTALQYHVSQPSMMMPSPTSLQNKKVCFILAVNGKHYGSIVIDLRPDLAPEMCQKFVQSCQATEGPTYRGTIIYQSKPKTFIMGGKVLGPESLYMADPSPLKKTRGAIFFRLKRDYVKSQCSIVSTEFCIHLAEESPENHRTSTVFGYVCDGLAVCDAISYMDCSRDHVAIAKATGYLVLV</sequence>
<dbReference type="Pfam" id="PF00160">
    <property type="entry name" value="Pro_isomerase"/>
    <property type="match status" value="1"/>
</dbReference>
<evidence type="ECO:0008006" key="10">
    <source>
        <dbReference type="Google" id="ProtNLM"/>
    </source>
</evidence>
<organism evidence="8 9">
    <name type="scientific">Daphnia galeata</name>
    <dbReference type="NCBI Taxonomy" id="27404"/>
    <lineage>
        <taxon>Eukaryota</taxon>
        <taxon>Metazoa</taxon>
        <taxon>Ecdysozoa</taxon>
        <taxon>Arthropoda</taxon>
        <taxon>Crustacea</taxon>
        <taxon>Branchiopoda</taxon>
        <taxon>Diplostraca</taxon>
        <taxon>Cladocera</taxon>
        <taxon>Anomopoda</taxon>
        <taxon>Daphniidae</taxon>
        <taxon>Daphnia</taxon>
    </lineage>
</organism>
<keyword evidence="2 4" id="KW-0863">Zinc-finger</keyword>
<name>A0A8J2RME0_9CRUS</name>
<dbReference type="SMART" id="SM00184">
    <property type="entry name" value="RING"/>
    <property type="match status" value="1"/>
</dbReference>
<evidence type="ECO:0000259" key="6">
    <source>
        <dbReference type="PROSITE" id="PS50072"/>
    </source>
</evidence>
<keyword evidence="1" id="KW-0479">Metal-binding</keyword>
<dbReference type="SUPFAM" id="SSF57850">
    <property type="entry name" value="RING/U-box"/>
    <property type="match status" value="1"/>
</dbReference>
<evidence type="ECO:0000256" key="4">
    <source>
        <dbReference type="PROSITE-ProRule" id="PRU00175"/>
    </source>
</evidence>
<evidence type="ECO:0000256" key="2">
    <source>
        <dbReference type="ARBA" id="ARBA00022771"/>
    </source>
</evidence>
<dbReference type="PROSITE" id="PS50072">
    <property type="entry name" value="CSA_PPIASE_2"/>
    <property type="match status" value="1"/>
</dbReference>
<accession>A0A8J2RME0</accession>
<dbReference type="SUPFAM" id="SSF50891">
    <property type="entry name" value="Cyclophilin-like"/>
    <property type="match status" value="1"/>
</dbReference>
<feature type="domain" description="PPIase cyclophilin-type" evidence="6">
    <location>
        <begin position="442"/>
        <end position="596"/>
    </location>
</feature>
<dbReference type="GO" id="GO:0008270">
    <property type="term" value="F:zinc ion binding"/>
    <property type="evidence" value="ECO:0007669"/>
    <property type="project" value="UniProtKB-KW"/>
</dbReference>
<comment type="caution">
    <text evidence="8">The sequence shown here is derived from an EMBL/GenBank/DDBJ whole genome shotgun (WGS) entry which is preliminary data.</text>
</comment>
<dbReference type="InterPro" id="IPR029000">
    <property type="entry name" value="Cyclophilin-like_dom_sf"/>
</dbReference>
<dbReference type="EMBL" id="CAKKLH010000079">
    <property type="protein sequence ID" value="CAH0102325.1"/>
    <property type="molecule type" value="Genomic_DNA"/>
</dbReference>
<dbReference type="GO" id="GO:0003755">
    <property type="term" value="F:peptidyl-prolyl cis-trans isomerase activity"/>
    <property type="evidence" value="ECO:0007669"/>
    <property type="project" value="InterPro"/>
</dbReference>
<dbReference type="OrthoDB" id="252722at2759"/>
<dbReference type="PROSITE" id="PS00518">
    <property type="entry name" value="ZF_RING_1"/>
    <property type="match status" value="1"/>
</dbReference>
<dbReference type="Gene3D" id="3.30.40.10">
    <property type="entry name" value="Zinc/RING finger domain, C3HC4 (zinc finger)"/>
    <property type="match status" value="1"/>
</dbReference>
<keyword evidence="9" id="KW-1185">Reference proteome</keyword>
<dbReference type="Gene3D" id="2.40.100.10">
    <property type="entry name" value="Cyclophilin-like"/>
    <property type="match status" value="1"/>
</dbReference>
<dbReference type="PANTHER" id="PTHR25464:SF2">
    <property type="entry name" value="RING-TYPE DOMAIN-CONTAINING PROTEIN"/>
    <property type="match status" value="1"/>
</dbReference>
<evidence type="ECO:0000256" key="1">
    <source>
        <dbReference type="ARBA" id="ARBA00022723"/>
    </source>
</evidence>
<proteinExistence type="predicted"/>
<feature type="compositionally biased region" description="Polar residues" evidence="5">
    <location>
        <begin position="383"/>
        <end position="409"/>
    </location>
</feature>
<protein>
    <recommendedName>
        <fullName evidence="10">RING-type domain-containing protein</fullName>
    </recommendedName>
</protein>
<evidence type="ECO:0000256" key="5">
    <source>
        <dbReference type="SAM" id="MobiDB-lite"/>
    </source>
</evidence>
<dbReference type="PROSITE" id="PS50089">
    <property type="entry name" value="ZF_RING_2"/>
    <property type="match status" value="1"/>
</dbReference>
<reference evidence="8" key="1">
    <citation type="submission" date="2021-11" db="EMBL/GenBank/DDBJ databases">
        <authorList>
            <person name="Schell T."/>
        </authorList>
    </citation>
    <scope>NUCLEOTIDE SEQUENCE</scope>
    <source>
        <strain evidence="8">M5</strain>
    </source>
</reference>
<evidence type="ECO:0000313" key="9">
    <source>
        <dbReference type="Proteomes" id="UP000789390"/>
    </source>
</evidence>
<gene>
    <name evidence="8" type="ORF">DGAL_LOCUS4720</name>
</gene>
<evidence type="ECO:0000313" key="8">
    <source>
        <dbReference type="EMBL" id="CAH0102325.1"/>
    </source>
</evidence>
<dbReference type="InterPro" id="IPR017907">
    <property type="entry name" value="Znf_RING_CS"/>
</dbReference>
<keyword evidence="3" id="KW-0862">Zinc</keyword>
<feature type="compositionally biased region" description="Basic and acidic residues" evidence="5">
    <location>
        <begin position="346"/>
        <end position="364"/>
    </location>
</feature>
<evidence type="ECO:0000259" key="7">
    <source>
        <dbReference type="PROSITE" id="PS50089"/>
    </source>
</evidence>
<evidence type="ECO:0000256" key="3">
    <source>
        <dbReference type="ARBA" id="ARBA00022833"/>
    </source>
</evidence>
<feature type="region of interest" description="Disordered" evidence="5">
    <location>
        <begin position="325"/>
        <end position="409"/>
    </location>
</feature>
<dbReference type="InterPro" id="IPR002130">
    <property type="entry name" value="Cyclophilin-type_PPIase_dom"/>
</dbReference>
<feature type="domain" description="RING-type" evidence="7">
    <location>
        <begin position="13"/>
        <end position="56"/>
    </location>
</feature>
<dbReference type="Proteomes" id="UP000789390">
    <property type="component" value="Unassembled WGS sequence"/>
</dbReference>